<dbReference type="EMBL" id="VUJU01001015">
    <property type="protein sequence ID" value="KAF0767244.1"/>
    <property type="molecule type" value="Genomic_DNA"/>
</dbReference>
<dbReference type="AlphaFoldDB" id="A0A6G0Z9I0"/>
<dbReference type="Proteomes" id="UP000478052">
    <property type="component" value="Unassembled WGS sequence"/>
</dbReference>
<evidence type="ECO:0000313" key="1">
    <source>
        <dbReference type="EMBL" id="KAF0767244.1"/>
    </source>
</evidence>
<protein>
    <submittedName>
        <fullName evidence="1">Uncharacterized protein</fullName>
    </submittedName>
</protein>
<gene>
    <name evidence="1" type="ORF">FWK35_00016839</name>
</gene>
<dbReference type="OrthoDB" id="6589383at2759"/>
<keyword evidence="2" id="KW-1185">Reference proteome</keyword>
<reference evidence="1 2" key="1">
    <citation type="submission" date="2019-08" db="EMBL/GenBank/DDBJ databases">
        <title>Whole genome of Aphis craccivora.</title>
        <authorList>
            <person name="Voronova N.V."/>
            <person name="Shulinski R.S."/>
            <person name="Bandarenka Y.V."/>
            <person name="Zhorov D.G."/>
            <person name="Warner D."/>
        </authorList>
    </citation>
    <scope>NUCLEOTIDE SEQUENCE [LARGE SCALE GENOMIC DNA]</scope>
    <source>
        <strain evidence="1">180601</strain>
        <tissue evidence="1">Whole Body</tissue>
    </source>
</reference>
<name>A0A6G0Z9I0_APHCR</name>
<evidence type="ECO:0000313" key="2">
    <source>
        <dbReference type="Proteomes" id="UP000478052"/>
    </source>
</evidence>
<organism evidence="1 2">
    <name type="scientific">Aphis craccivora</name>
    <name type="common">Cowpea aphid</name>
    <dbReference type="NCBI Taxonomy" id="307492"/>
    <lineage>
        <taxon>Eukaryota</taxon>
        <taxon>Metazoa</taxon>
        <taxon>Ecdysozoa</taxon>
        <taxon>Arthropoda</taxon>
        <taxon>Hexapoda</taxon>
        <taxon>Insecta</taxon>
        <taxon>Pterygota</taxon>
        <taxon>Neoptera</taxon>
        <taxon>Paraneoptera</taxon>
        <taxon>Hemiptera</taxon>
        <taxon>Sternorrhyncha</taxon>
        <taxon>Aphidomorpha</taxon>
        <taxon>Aphidoidea</taxon>
        <taxon>Aphididae</taxon>
        <taxon>Aphidini</taxon>
        <taxon>Aphis</taxon>
        <taxon>Aphis</taxon>
    </lineage>
</organism>
<proteinExistence type="predicted"/>
<accession>A0A6G0Z9I0</accession>
<sequence>MYELLNDILECIEFVSRSVLSNLSEIVETWDQSSQMYAGIVEKINVAWRAPLDTELLEEFPDIRNKVAKKLEWLGNDQLSILRLLIERMFKINECLKIKLDRINNKLEKISFEEHKELKHSVREHVIWIEDCWTYLHCLYMQLDFTMMSLIVLDEESATNLVKAIQQDEKDRSTIQKSQTYMQSCLSLIKFISNKTKVKQLCVLKAL</sequence>
<comment type="caution">
    <text evidence="1">The sequence shown here is derived from an EMBL/GenBank/DDBJ whole genome shotgun (WGS) entry which is preliminary data.</text>
</comment>